<evidence type="ECO:0000259" key="2">
    <source>
        <dbReference type="Pfam" id="PF07811"/>
    </source>
</evidence>
<name>A0A845GSY7_9BURK</name>
<dbReference type="EMBL" id="WWCX01000080">
    <property type="protein sequence ID" value="MYM97613.1"/>
    <property type="molecule type" value="Genomic_DNA"/>
</dbReference>
<evidence type="ECO:0000313" key="4">
    <source>
        <dbReference type="Proteomes" id="UP000447355"/>
    </source>
</evidence>
<reference evidence="3" key="1">
    <citation type="submission" date="2019-12" db="EMBL/GenBank/DDBJ databases">
        <title>Novel species isolated from a subtropical stream in China.</title>
        <authorList>
            <person name="Lu H."/>
        </authorList>
    </citation>
    <scope>NUCLEOTIDE SEQUENCE [LARGE SCALE GENOMIC DNA]</scope>
    <source>
        <strain evidence="3">FT81W</strain>
    </source>
</reference>
<evidence type="ECO:0000256" key="1">
    <source>
        <dbReference type="SAM" id="Phobius"/>
    </source>
</evidence>
<organism evidence="3 4">
    <name type="scientific">Duganella vulcania</name>
    <dbReference type="NCBI Taxonomy" id="2692166"/>
    <lineage>
        <taxon>Bacteria</taxon>
        <taxon>Pseudomonadati</taxon>
        <taxon>Pseudomonadota</taxon>
        <taxon>Betaproteobacteria</taxon>
        <taxon>Burkholderiales</taxon>
        <taxon>Oxalobacteraceae</taxon>
        <taxon>Telluria group</taxon>
        <taxon>Duganella</taxon>
    </lineage>
</organism>
<comment type="caution">
    <text evidence="3">The sequence shown here is derived from an EMBL/GenBank/DDBJ whole genome shotgun (WGS) entry which is preliminary data.</text>
</comment>
<feature type="transmembrane region" description="Helical" evidence="1">
    <location>
        <begin position="12"/>
        <end position="33"/>
    </location>
</feature>
<protein>
    <submittedName>
        <fullName evidence="3">Pilus assembly protein</fullName>
    </submittedName>
</protein>
<accession>A0A845GSY7</accession>
<feature type="domain" description="TadE-like" evidence="2">
    <location>
        <begin position="12"/>
        <end position="54"/>
    </location>
</feature>
<dbReference type="Pfam" id="PF07811">
    <property type="entry name" value="TadE"/>
    <property type="match status" value="1"/>
</dbReference>
<gene>
    <name evidence="3" type="ORF">GTP90_27565</name>
</gene>
<dbReference type="RefSeq" id="WP_161086504.1">
    <property type="nucleotide sequence ID" value="NZ_WWCX01000080.1"/>
</dbReference>
<dbReference type="AlphaFoldDB" id="A0A845GSY7"/>
<keyword evidence="1" id="KW-0812">Transmembrane</keyword>
<keyword evidence="1" id="KW-0472">Membrane</keyword>
<proteinExistence type="predicted"/>
<dbReference type="InterPro" id="IPR012495">
    <property type="entry name" value="TadE-like_dom"/>
</dbReference>
<evidence type="ECO:0000313" key="3">
    <source>
        <dbReference type="EMBL" id="MYM97613.1"/>
    </source>
</evidence>
<dbReference type="Proteomes" id="UP000447355">
    <property type="component" value="Unassembled WGS sequence"/>
</dbReference>
<keyword evidence="1" id="KW-1133">Transmembrane helix</keyword>
<sequence>MSPQQKIQEQGGVVAVEFSMVLMLFLIIAVGVIECARAMYLFNTLEMVTQRAARLAANADFRDPAAINAVRQKAVFRDAAGTLLLGDPITDAHVRIDYLALTYAGAPAMTEIPAAALPACTVNNRITCMKDPYDASCIRFVRARICDPAVTATCNHVQYQTLLSLVSLPLSLPNATAIANAETLGATVGAAPCP</sequence>